<dbReference type="SMART" id="SM00028">
    <property type="entry name" value="TPR"/>
    <property type="match status" value="9"/>
</dbReference>
<feature type="compositionally biased region" description="Acidic residues" evidence="2">
    <location>
        <begin position="823"/>
        <end position="833"/>
    </location>
</feature>
<feature type="compositionally biased region" description="Acidic residues" evidence="2">
    <location>
        <begin position="54"/>
        <end position="70"/>
    </location>
</feature>
<evidence type="ECO:0000313" key="3">
    <source>
        <dbReference type="EMBL" id="RPA78449.1"/>
    </source>
</evidence>
<keyword evidence="1" id="KW-0802">TPR repeat</keyword>
<evidence type="ECO:0000256" key="1">
    <source>
        <dbReference type="PROSITE-ProRule" id="PRU00339"/>
    </source>
</evidence>
<dbReference type="STRING" id="1160509.A0A3N4HXP4"/>
<dbReference type="Gene3D" id="1.25.40.10">
    <property type="entry name" value="Tetratricopeptide repeat domain"/>
    <property type="match status" value="2"/>
</dbReference>
<dbReference type="PROSITE" id="PS50005">
    <property type="entry name" value="TPR"/>
    <property type="match status" value="2"/>
</dbReference>
<feature type="repeat" description="TPR" evidence="1">
    <location>
        <begin position="461"/>
        <end position="494"/>
    </location>
</feature>
<evidence type="ECO:0000313" key="4">
    <source>
        <dbReference type="Proteomes" id="UP000275078"/>
    </source>
</evidence>
<dbReference type="InterPro" id="IPR039340">
    <property type="entry name" value="Tfc4/TFIIIC-102/Sfc4"/>
</dbReference>
<organism evidence="3 4">
    <name type="scientific">Ascobolus immersus RN42</name>
    <dbReference type="NCBI Taxonomy" id="1160509"/>
    <lineage>
        <taxon>Eukaryota</taxon>
        <taxon>Fungi</taxon>
        <taxon>Dikarya</taxon>
        <taxon>Ascomycota</taxon>
        <taxon>Pezizomycotina</taxon>
        <taxon>Pezizomycetes</taxon>
        <taxon>Pezizales</taxon>
        <taxon>Ascobolaceae</taxon>
        <taxon>Ascobolus</taxon>
    </lineage>
</organism>
<dbReference type="SUPFAM" id="SSF48452">
    <property type="entry name" value="TPR-like"/>
    <property type="match status" value="3"/>
</dbReference>
<dbReference type="EMBL" id="ML119711">
    <property type="protein sequence ID" value="RPA78449.1"/>
    <property type="molecule type" value="Genomic_DNA"/>
</dbReference>
<dbReference type="Proteomes" id="UP000275078">
    <property type="component" value="Unassembled WGS sequence"/>
</dbReference>
<dbReference type="Pfam" id="PF13432">
    <property type="entry name" value="TPR_16"/>
    <property type="match status" value="1"/>
</dbReference>
<reference evidence="3 4" key="1">
    <citation type="journal article" date="2018" name="Nat. Ecol. Evol.">
        <title>Pezizomycetes genomes reveal the molecular basis of ectomycorrhizal truffle lifestyle.</title>
        <authorList>
            <person name="Murat C."/>
            <person name="Payen T."/>
            <person name="Noel B."/>
            <person name="Kuo A."/>
            <person name="Morin E."/>
            <person name="Chen J."/>
            <person name="Kohler A."/>
            <person name="Krizsan K."/>
            <person name="Balestrini R."/>
            <person name="Da Silva C."/>
            <person name="Montanini B."/>
            <person name="Hainaut M."/>
            <person name="Levati E."/>
            <person name="Barry K.W."/>
            <person name="Belfiori B."/>
            <person name="Cichocki N."/>
            <person name="Clum A."/>
            <person name="Dockter R.B."/>
            <person name="Fauchery L."/>
            <person name="Guy J."/>
            <person name="Iotti M."/>
            <person name="Le Tacon F."/>
            <person name="Lindquist E.A."/>
            <person name="Lipzen A."/>
            <person name="Malagnac F."/>
            <person name="Mello A."/>
            <person name="Molinier V."/>
            <person name="Miyauchi S."/>
            <person name="Poulain J."/>
            <person name="Riccioni C."/>
            <person name="Rubini A."/>
            <person name="Sitrit Y."/>
            <person name="Splivallo R."/>
            <person name="Traeger S."/>
            <person name="Wang M."/>
            <person name="Zifcakova L."/>
            <person name="Wipf D."/>
            <person name="Zambonelli A."/>
            <person name="Paolocci F."/>
            <person name="Nowrousian M."/>
            <person name="Ottonello S."/>
            <person name="Baldrian P."/>
            <person name="Spatafora J.W."/>
            <person name="Henrissat B."/>
            <person name="Nagy L.G."/>
            <person name="Aury J.M."/>
            <person name="Wincker P."/>
            <person name="Grigoriev I.V."/>
            <person name="Bonfante P."/>
            <person name="Martin F.M."/>
        </authorList>
    </citation>
    <scope>NUCLEOTIDE SEQUENCE [LARGE SCALE GENOMIC DNA]</scope>
    <source>
        <strain evidence="3 4">RN42</strain>
    </source>
</reference>
<evidence type="ECO:0000256" key="2">
    <source>
        <dbReference type="SAM" id="MobiDB-lite"/>
    </source>
</evidence>
<dbReference type="GO" id="GO:0000127">
    <property type="term" value="C:transcription factor TFIIIC complex"/>
    <property type="evidence" value="ECO:0007669"/>
    <property type="project" value="TreeGrafter"/>
</dbReference>
<dbReference type="PANTHER" id="PTHR23082:SF0">
    <property type="entry name" value="GENERAL TRANSCRIPTION FACTOR 3C POLYPEPTIDE 3"/>
    <property type="match status" value="1"/>
</dbReference>
<dbReference type="GO" id="GO:0006383">
    <property type="term" value="P:transcription by RNA polymerase III"/>
    <property type="evidence" value="ECO:0007669"/>
    <property type="project" value="InterPro"/>
</dbReference>
<dbReference type="InterPro" id="IPR011990">
    <property type="entry name" value="TPR-like_helical_dom_sf"/>
</dbReference>
<proteinExistence type="predicted"/>
<sequence>MQVAPGQLDLNGDEPMLDGEDLDDDLYAMDLEGLEDNSDDEDYAAFDAEGYGMDGEDDEEDEEDPGVDEEGIARLGEKEYEELSKEADEDDELFNEDMGEFLNDLRAAHGYKRKGRGKGTRNTEHQLAPEVRIMMGECNQEFASGNLEEAKRLVEKIVHSDPGVFGAWKILGEIYKERGDEKRCLQSWIMAAYARPKEWELWVDCAKMSIEFYGPGEQALQCYTRALQSQPDNTEIIFDRAMLFREMGLRNRAIDAFLNLLNKTPHDFRVLRELGKVLIEQGRLQDAIKYYLDSIDFYQRNGNVGDGSFGWSDLNILVEMYALAADWGTAISKTKSLGRWLYGRQQEVYWDTITDDDREWDKDDLPRRVMVAQFRHGRYPEQTYELPLELRVKLGICRLKLNHKEEAFMHFERLKDIQATVYYDLLQETADALFDCELYNAAIPYYNTIIIEVPALAQQDPRIFLNLAKCHREIGEIDVAEKAYFQVLDVDRDNTEARMQLAEMFEVSDRREEALELVNEVLAIKKIDEGVSIPIDPALMATGGDETALFIQRPDRPAGRTRRAALTAEQKAAMEKKKEESTLVKFKKLEVLQKGMEAGEENAVKEWIDTAADLVDEFRNIKKFYPQDKSKPFQGHIDTARVRAAKRGLEANMKRMQNRLLESLAYDDTEDTALPTKIFRGLKYSQWLTIFLQYALLLAQYEDARDSYSVLQSADDSIVWHRSESSKNSIYLTQLACAIISKDAEMASDLLRNWMHRHQFTNDVYRLFMACMLVTKEGREVFASNANQKYLLRQIKAVDKYLLLAAKNPGSSTSELASQIQNDADEEEDDDEPQTGGDDLSTPLINPTRIVGAASLTSRNPDGTPYIPTTYDLPLLMLYGHILSAGRGYVSALSYYSRAYAMDPENPLVALCIGLAYIHRSMQRQSENRSWEVVQGLSFVGEYFQGRIAQGDERAKREGKEAEIGGWRERGEAWFNLGRCLHQLGLSHLATGCYWEVLKCGPETQEDGVGERGDLKMEAAYMLQLIYVASGNTEEAKRITERYLCM</sequence>
<name>A0A3N4HXP4_ASCIM</name>
<dbReference type="PANTHER" id="PTHR23082">
    <property type="entry name" value="TRANSCRIPTION INITIATION FACTOR IIIC TFIIIC , POLYPEPTIDE 3-RELATED"/>
    <property type="match status" value="1"/>
</dbReference>
<accession>A0A3N4HXP4</accession>
<feature type="compositionally biased region" description="Acidic residues" evidence="2">
    <location>
        <begin position="11"/>
        <end position="44"/>
    </location>
</feature>
<dbReference type="InterPro" id="IPR019734">
    <property type="entry name" value="TPR_rpt"/>
</dbReference>
<feature type="region of interest" description="Disordered" evidence="2">
    <location>
        <begin position="1"/>
        <end position="71"/>
    </location>
</feature>
<keyword evidence="4" id="KW-1185">Reference proteome</keyword>
<gene>
    <name evidence="3" type="ORF">BJ508DRAFT_363842</name>
</gene>
<protein>
    <submittedName>
        <fullName evidence="3">TPR-like protein</fullName>
    </submittedName>
</protein>
<dbReference type="OrthoDB" id="9991317at2759"/>
<feature type="region of interest" description="Disordered" evidence="2">
    <location>
        <begin position="812"/>
        <end position="845"/>
    </location>
</feature>
<dbReference type="AlphaFoldDB" id="A0A3N4HXP4"/>
<feature type="compositionally biased region" description="Polar residues" evidence="2">
    <location>
        <begin position="812"/>
        <end position="822"/>
    </location>
</feature>
<feature type="repeat" description="TPR" evidence="1">
    <location>
        <begin position="268"/>
        <end position="301"/>
    </location>
</feature>